<dbReference type="Gene3D" id="3.90.1150.10">
    <property type="entry name" value="Aspartate Aminotransferase, domain 1"/>
    <property type="match status" value="1"/>
</dbReference>
<evidence type="ECO:0008006" key="2">
    <source>
        <dbReference type="Google" id="ProtNLM"/>
    </source>
</evidence>
<reference evidence="1" key="1">
    <citation type="journal article" date="2015" name="Nature">
        <title>Complex archaea that bridge the gap between prokaryotes and eukaryotes.</title>
        <authorList>
            <person name="Spang A."/>
            <person name="Saw J.H."/>
            <person name="Jorgensen S.L."/>
            <person name="Zaremba-Niedzwiedzka K."/>
            <person name="Martijn J."/>
            <person name="Lind A.E."/>
            <person name="van Eijk R."/>
            <person name="Schleper C."/>
            <person name="Guy L."/>
            <person name="Ettema T.J."/>
        </authorList>
    </citation>
    <scope>NUCLEOTIDE SEQUENCE</scope>
</reference>
<dbReference type="SUPFAM" id="SSF53383">
    <property type="entry name" value="PLP-dependent transferases"/>
    <property type="match status" value="1"/>
</dbReference>
<evidence type="ECO:0000313" key="1">
    <source>
        <dbReference type="EMBL" id="KKM66891.1"/>
    </source>
</evidence>
<feature type="non-terminal residue" evidence="1">
    <location>
        <position position="1"/>
    </location>
</feature>
<organism evidence="1">
    <name type="scientific">marine sediment metagenome</name>
    <dbReference type="NCBI Taxonomy" id="412755"/>
    <lineage>
        <taxon>unclassified sequences</taxon>
        <taxon>metagenomes</taxon>
        <taxon>ecological metagenomes</taxon>
    </lineage>
</organism>
<proteinExistence type="predicted"/>
<dbReference type="InterPro" id="IPR015422">
    <property type="entry name" value="PyrdxlP-dep_Trfase_small"/>
</dbReference>
<name>A0A0F9JWS2_9ZZZZ</name>
<dbReference type="InterPro" id="IPR015424">
    <property type="entry name" value="PyrdxlP-dep_Trfase"/>
</dbReference>
<sequence length="75" mass="8089">IKGIDAEVIVKGSDIYCSAGSACLSGNLEPSPVQIAIGNPFPESAIRFGLHRFTTEQDIRFASNRIIEVVNGIRE</sequence>
<protein>
    <recommendedName>
        <fullName evidence="2">Cysteine desulfurase</fullName>
    </recommendedName>
</protein>
<accession>A0A0F9JWS2</accession>
<dbReference type="AlphaFoldDB" id="A0A0F9JWS2"/>
<comment type="caution">
    <text evidence="1">The sequence shown here is derived from an EMBL/GenBank/DDBJ whole genome shotgun (WGS) entry which is preliminary data.</text>
</comment>
<dbReference type="EMBL" id="LAZR01010447">
    <property type="protein sequence ID" value="KKM66891.1"/>
    <property type="molecule type" value="Genomic_DNA"/>
</dbReference>
<gene>
    <name evidence="1" type="ORF">LCGC14_1476560</name>
</gene>